<gene>
    <name evidence="2" type="primary">Dmoj\GI26778</name>
    <name evidence="2" type="ORF">Dmoj_GI26778</name>
</gene>
<sequence>MNLKIFAVLLALPAALARDSSDNFTYIPIAKYFEKDISKECVDCMHRLEVSERSRFLVRQRRFYETIYTIEWLKKTLKEKNVTVYGDDSLDLSQLTICSTSNPPSANVKNPAFDKLKSCRANVAALKEQNVNLLNILEMNNKTVAAYTADLGQCQGKRLDLAEEYSLYKGLLLVNSSKILQETVHLANSVQEKILEYKHFHADEKHVRGPRASEHEDYVTNASDENITIFEIPRN</sequence>
<evidence type="ECO:0000256" key="1">
    <source>
        <dbReference type="SAM" id="SignalP"/>
    </source>
</evidence>
<dbReference type="InParanoid" id="A0A0Q9XK44"/>
<name>A0A0Q9XK44_DROMO</name>
<accession>A0A0Q9XK44</accession>
<reference evidence="2 3" key="1">
    <citation type="journal article" date="2007" name="Nature">
        <title>Evolution of genes and genomes on the Drosophila phylogeny.</title>
        <authorList>
            <consortium name="Drosophila 12 Genomes Consortium"/>
            <person name="Clark A.G."/>
            <person name="Eisen M.B."/>
            <person name="Smith D.R."/>
            <person name="Bergman C.M."/>
            <person name="Oliver B."/>
            <person name="Markow T.A."/>
            <person name="Kaufman T.C."/>
            <person name="Kellis M."/>
            <person name="Gelbart W."/>
            <person name="Iyer V.N."/>
            <person name="Pollard D.A."/>
            <person name="Sackton T.B."/>
            <person name="Larracuente A.M."/>
            <person name="Singh N.D."/>
            <person name="Abad J.P."/>
            <person name="Abt D.N."/>
            <person name="Adryan B."/>
            <person name="Aguade M."/>
            <person name="Akashi H."/>
            <person name="Anderson W.W."/>
            <person name="Aquadro C.F."/>
            <person name="Ardell D.H."/>
            <person name="Arguello R."/>
            <person name="Artieri C.G."/>
            <person name="Barbash D.A."/>
            <person name="Barker D."/>
            <person name="Barsanti P."/>
            <person name="Batterham P."/>
            <person name="Batzoglou S."/>
            <person name="Begun D."/>
            <person name="Bhutkar A."/>
            <person name="Blanco E."/>
            <person name="Bosak S.A."/>
            <person name="Bradley R.K."/>
            <person name="Brand A.D."/>
            <person name="Brent M.R."/>
            <person name="Brooks A.N."/>
            <person name="Brown R.H."/>
            <person name="Butlin R.K."/>
            <person name="Caggese C."/>
            <person name="Calvi B.R."/>
            <person name="Bernardo de Carvalho A."/>
            <person name="Caspi A."/>
            <person name="Castrezana S."/>
            <person name="Celniker S.E."/>
            <person name="Chang J.L."/>
            <person name="Chapple C."/>
            <person name="Chatterji S."/>
            <person name="Chinwalla A."/>
            <person name="Civetta A."/>
            <person name="Clifton S.W."/>
            <person name="Comeron J.M."/>
            <person name="Costello J.C."/>
            <person name="Coyne J.A."/>
            <person name="Daub J."/>
            <person name="David R.G."/>
            <person name="Delcher A.L."/>
            <person name="Delehaunty K."/>
            <person name="Do C.B."/>
            <person name="Ebling H."/>
            <person name="Edwards K."/>
            <person name="Eickbush T."/>
            <person name="Evans J.D."/>
            <person name="Filipski A."/>
            <person name="Findeiss S."/>
            <person name="Freyhult E."/>
            <person name="Fulton L."/>
            <person name="Fulton R."/>
            <person name="Garcia A.C."/>
            <person name="Gardiner A."/>
            <person name="Garfield D.A."/>
            <person name="Garvin B.E."/>
            <person name="Gibson G."/>
            <person name="Gilbert D."/>
            <person name="Gnerre S."/>
            <person name="Godfrey J."/>
            <person name="Good R."/>
            <person name="Gotea V."/>
            <person name="Gravely B."/>
            <person name="Greenberg A.J."/>
            <person name="Griffiths-Jones S."/>
            <person name="Gross S."/>
            <person name="Guigo R."/>
            <person name="Gustafson E.A."/>
            <person name="Haerty W."/>
            <person name="Hahn M.W."/>
            <person name="Halligan D.L."/>
            <person name="Halpern A.L."/>
            <person name="Halter G.M."/>
            <person name="Han M.V."/>
            <person name="Heger A."/>
            <person name="Hillier L."/>
            <person name="Hinrichs A.S."/>
            <person name="Holmes I."/>
            <person name="Hoskins R.A."/>
            <person name="Hubisz M.J."/>
            <person name="Hultmark D."/>
            <person name="Huntley M.A."/>
            <person name="Jaffe D.B."/>
            <person name="Jagadeeshan S."/>
            <person name="Jeck W.R."/>
            <person name="Johnson J."/>
            <person name="Jones C.D."/>
            <person name="Jordan W.C."/>
            <person name="Karpen G.H."/>
            <person name="Kataoka E."/>
            <person name="Keightley P.D."/>
            <person name="Kheradpour P."/>
            <person name="Kirkness E.F."/>
            <person name="Koerich L.B."/>
            <person name="Kristiansen K."/>
            <person name="Kudrna D."/>
            <person name="Kulathinal R.J."/>
            <person name="Kumar S."/>
            <person name="Kwok R."/>
            <person name="Lander E."/>
            <person name="Langley C.H."/>
            <person name="Lapoint R."/>
            <person name="Lazzaro B.P."/>
            <person name="Lee S.J."/>
            <person name="Levesque L."/>
            <person name="Li R."/>
            <person name="Lin C.F."/>
            <person name="Lin M.F."/>
            <person name="Lindblad-Toh K."/>
            <person name="Llopart A."/>
            <person name="Long M."/>
            <person name="Low L."/>
            <person name="Lozovsky E."/>
            <person name="Lu J."/>
            <person name="Luo M."/>
            <person name="Machado C.A."/>
            <person name="Makalowski W."/>
            <person name="Marzo M."/>
            <person name="Matsuda M."/>
            <person name="Matzkin L."/>
            <person name="McAllister B."/>
            <person name="McBride C.S."/>
            <person name="McKernan B."/>
            <person name="McKernan K."/>
            <person name="Mendez-Lago M."/>
            <person name="Minx P."/>
            <person name="Mollenhauer M.U."/>
            <person name="Montooth K."/>
            <person name="Mount S.M."/>
            <person name="Mu X."/>
            <person name="Myers E."/>
            <person name="Negre B."/>
            <person name="Newfeld S."/>
            <person name="Nielsen R."/>
            <person name="Noor M.A."/>
            <person name="O'Grady P."/>
            <person name="Pachter L."/>
            <person name="Papaceit M."/>
            <person name="Parisi M.J."/>
            <person name="Parisi M."/>
            <person name="Parts L."/>
            <person name="Pedersen J.S."/>
            <person name="Pesole G."/>
            <person name="Phillippy A.M."/>
            <person name="Ponting C.P."/>
            <person name="Pop M."/>
            <person name="Porcelli D."/>
            <person name="Powell J.R."/>
            <person name="Prohaska S."/>
            <person name="Pruitt K."/>
            <person name="Puig M."/>
            <person name="Quesneville H."/>
            <person name="Ram K.R."/>
            <person name="Rand D."/>
            <person name="Rasmussen M.D."/>
            <person name="Reed L.K."/>
            <person name="Reenan R."/>
            <person name="Reily A."/>
            <person name="Remington K.A."/>
            <person name="Rieger T.T."/>
            <person name="Ritchie M.G."/>
            <person name="Robin C."/>
            <person name="Rogers Y.H."/>
            <person name="Rohde C."/>
            <person name="Rozas J."/>
            <person name="Rubenfield M.J."/>
            <person name="Ruiz A."/>
            <person name="Russo S."/>
            <person name="Salzberg S.L."/>
            <person name="Sanchez-Gracia A."/>
            <person name="Saranga D.J."/>
            <person name="Sato H."/>
            <person name="Schaeffer S.W."/>
            <person name="Schatz M.C."/>
            <person name="Schlenke T."/>
            <person name="Schwartz R."/>
            <person name="Segarra C."/>
            <person name="Singh R.S."/>
            <person name="Sirot L."/>
            <person name="Sirota M."/>
            <person name="Sisneros N.B."/>
            <person name="Smith C.D."/>
            <person name="Smith T.F."/>
            <person name="Spieth J."/>
            <person name="Stage D.E."/>
            <person name="Stark A."/>
            <person name="Stephan W."/>
            <person name="Strausberg R.L."/>
            <person name="Strempel S."/>
            <person name="Sturgill D."/>
            <person name="Sutton G."/>
            <person name="Sutton G.G."/>
            <person name="Tao W."/>
            <person name="Teichmann S."/>
            <person name="Tobari Y.N."/>
            <person name="Tomimura Y."/>
            <person name="Tsolas J.M."/>
            <person name="Valente V.L."/>
            <person name="Venter E."/>
            <person name="Venter J.C."/>
            <person name="Vicario S."/>
            <person name="Vieira F.G."/>
            <person name="Vilella A.J."/>
            <person name="Villasante A."/>
            <person name="Walenz B."/>
            <person name="Wang J."/>
            <person name="Wasserman M."/>
            <person name="Watts T."/>
            <person name="Wilson D."/>
            <person name="Wilson R.K."/>
            <person name="Wing R.A."/>
            <person name="Wolfner M.F."/>
            <person name="Wong A."/>
            <person name="Wong G.K."/>
            <person name="Wu C.I."/>
            <person name="Wu G."/>
            <person name="Yamamoto D."/>
            <person name="Yang H.P."/>
            <person name="Yang S.P."/>
            <person name="Yorke J.A."/>
            <person name="Yoshida K."/>
            <person name="Zdobnov E."/>
            <person name="Zhang P."/>
            <person name="Zhang Y."/>
            <person name="Zimin A.V."/>
            <person name="Baldwin J."/>
            <person name="Abdouelleil A."/>
            <person name="Abdulkadir J."/>
            <person name="Abebe A."/>
            <person name="Abera B."/>
            <person name="Abreu J."/>
            <person name="Acer S.C."/>
            <person name="Aftuck L."/>
            <person name="Alexander A."/>
            <person name="An P."/>
            <person name="Anderson E."/>
            <person name="Anderson S."/>
            <person name="Arachi H."/>
            <person name="Azer M."/>
            <person name="Bachantsang P."/>
            <person name="Barry A."/>
            <person name="Bayul T."/>
            <person name="Berlin A."/>
            <person name="Bessette D."/>
            <person name="Bloom T."/>
            <person name="Blye J."/>
            <person name="Boguslavskiy L."/>
            <person name="Bonnet C."/>
            <person name="Boukhgalter B."/>
            <person name="Bourzgui I."/>
            <person name="Brown A."/>
            <person name="Cahill P."/>
            <person name="Channer S."/>
            <person name="Cheshatsang Y."/>
            <person name="Chuda L."/>
            <person name="Citroen M."/>
            <person name="Collymore A."/>
            <person name="Cooke P."/>
            <person name="Costello M."/>
            <person name="D'Aco K."/>
            <person name="Daza R."/>
            <person name="De Haan G."/>
            <person name="DeGray S."/>
            <person name="DeMaso C."/>
            <person name="Dhargay N."/>
            <person name="Dooley K."/>
            <person name="Dooley E."/>
            <person name="Doricent M."/>
            <person name="Dorje P."/>
            <person name="Dorjee K."/>
            <person name="Dupes A."/>
            <person name="Elong R."/>
            <person name="Falk J."/>
            <person name="Farina A."/>
            <person name="Faro S."/>
            <person name="Ferguson D."/>
            <person name="Fisher S."/>
            <person name="Foley C.D."/>
            <person name="Franke A."/>
            <person name="Friedrich D."/>
            <person name="Gadbois L."/>
            <person name="Gearin G."/>
            <person name="Gearin C.R."/>
            <person name="Giannoukos G."/>
            <person name="Goode T."/>
            <person name="Graham J."/>
            <person name="Grandbois E."/>
            <person name="Grewal S."/>
            <person name="Gyaltsen K."/>
            <person name="Hafez N."/>
            <person name="Hagos B."/>
            <person name="Hall J."/>
            <person name="Henson C."/>
            <person name="Hollinger A."/>
            <person name="Honan T."/>
            <person name="Huard M.D."/>
            <person name="Hughes L."/>
            <person name="Hurhula B."/>
            <person name="Husby M.E."/>
            <person name="Kamat A."/>
            <person name="Kanga B."/>
            <person name="Kashin S."/>
            <person name="Khazanovich D."/>
            <person name="Kisner P."/>
            <person name="Lance K."/>
            <person name="Lara M."/>
            <person name="Lee W."/>
            <person name="Lennon N."/>
            <person name="Letendre F."/>
            <person name="LeVine R."/>
            <person name="Lipovsky A."/>
            <person name="Liu X."/>
            <person name="Liu J."/>
            <person name="Liu S."/>
            <person name="Lokyitsang T."/>
            <person name="Lokyitsang Y."/>
            <person name="Lubonja R."/>
            <person name="Lui A."/>
            <person name="MacDonald P."/>
            <person name="Magnisalis V."/>
            <person name="Maru K."/>
            <person name="Matthews C."/>
            <person name="McCusker W."/>
            <person name="McDonough S."/>
            <person name="Mehta T."/>
            <person name="Meldrim J."/>
            <person name="Meneus L."/>
            <person name="Mihai O."/>
            <person name="Mihalev A."/>
            <person name="Mihova T."/>
            <person name="Mittelman R."/>
            <person name="Mlenga V."/>
            <person name="Montmayeur A."/>
            <person name="Mulrain L."/>
            <person name="Navidi A."/>
            <person name="Naylor J."/>
            <person name="Negash T."/>
            <person name="Nguyen T."/>
            <person name="Nguyen N."/>
            <person name="Nicol R."/>
            <person name="Norbu C."/>
            <person name="Norbu N."/>
            <person name="Novod N."/>
            <person name="O'Neill B."/>
            <person name="Osman S."/>
            <person name="Markiewicz E."/>
            <person name="Oyono O.L."/>
            <person name="Patti C."/>
            <person name="Phunkhang P."/>
            <person name="Pierre F."/>
            <person name="Priest M."/>
            <person name="Raghuraman S."/>
            <person name="Rege F."/>
            <person name="Reyes R."/>
            <person name="Rise C."/>
            <person name="Rogov P."/>
            <person name="Ross K."/>
            <person name="Ryan E."/>
            <person name="Settipalli S."/>
            <person name="Shea T."/>
            <person name="Sherpa N."/>
            <person name="Shi L."/>
            <person name="Shih D."/>
            <person name="Sparrow T."/>
            <person name="Spaulding J."/>
            <person name="Stalker J."/>
            <person name="Stange-Thomann N."/>
            <person name="Stavropoulos S."/>
            <person name="Stone C."/>
            <person name="Strader C."/>
            <person name="Tesfaye S."/>
            <person name="Thomson T."/>
            <person name="Thoulutsang Y."/>
            <person name="Thoulutsang D."/>
            <person name="Topham K."/>
            <person name="Topping I."/>
            <person name="Tsamla T."/>
            <person name="Vassiliev H."/>
            <person name="Vo A."/>
            <person name="Wangchuk T."/>
            <person name="Wangdi T."/>
            <person name="Weiand M."/>
            <person name="Wilkinson J."/>
            <person name="Wilson A."/>
            <person name="Yadav S."/>
            <person name="Young G."/>
            <person name="Yu Q."/>
            <person name="Zembek L."/>
            <person name="Zhong D."/>
            <person name="Zimmer A."/>
            <person name="Zwirko Z."/>
            <person name="Jaffe D.B."/>
            <person name="Alvarez P."/>
            <person name="Brockman W."/>
            <person name="Butler J."/>
            <person name="Chin C."/>
            <person name="Gnerre S."/>
            <person name="Grabherr M."/>
            <person name="Kleber M."/>
            <person name="Mauceli E."/>
            <person name="MacCallum I."/>
        </authorList>
    </citation>
    <scope>NUCLEOTIDE SEQUENCE [LARGE SCALE GENOMIC DNA]</scope>
    <source>
        <strain evidence="3">Tucson 15081-1352.22</strain>
    </source>
</reference>
<dbReference type="Proteomes" id="UP000009192">
    <property type="component" value="Unassembled WGS sequence"/>
</dbReference>
<dbReference type="EMBL" id="CH933808">
    <property type="protein sequence ID" value="KRG05262.1"/>
    <property type="molecule type" value="Genomic_DNA"/>
</dbReference>
<protein>
    <recommendedName>
        <fullName evidence="4">Protein TsetseEP domain-containing protein</fullName>
    </recommendedName>
</protein>
<feature type="chain" id="PRO_5006388017" description="Protein TsetseEP domain-containing protein" evidence="1">
    <location>
        <begin position="18"/>
        <end position="235"/>
    </location>
</feature>
<evidence type="ECO:0000313" key="3">
    <source>
        <dbReference type="Proteomes" id="UP000009192"/>
    </source>
</evidence>
<dbReference type="KEGG" id="dmo:Dmoj_GI26778"/>
<dbReference type="AlphaFoldDB" id="A0A0Q9XK44"/>
<evidence type="ECO:0008006" key="4">
    <source>
        <dbReference type="Google" id="ProtNLM"/>
    </source>
</evidence>
<feature type="signal peptide" evidence="1">
    <location>
        <begin position="1"/>
        <end position="17"/>
    </location>
</feature>
<proteinExistence type="predicted"/>
<keyword evidence="1" id="KW-0732">Signal</keyword>
<evidence type="ECO:0000313" key="2">
    <source>
        <dbReference type="EMBL" id="KRG05262.1"/>
    </source>
</evidence>
<keyword evidence="3" id="KW-1185">Reference proteome</keyword>
<organism evidence="2 3">
    <name type="scientific">Drosophila mojavensis</name>
    <name type="common">Fruit fly</name>
    <dbReference type="NCBI Taxonomy" id="7230"/>
    <lineage>
        <taxon>Eukaryota</taxon>
        <taxon>Metazoa</taxon>
        <taxon>Ecdysozoa</taxon>
        <taxon>Arthropoda</taxon>
        <taxon>Hexapoda</taxon>
        <taxon>Insecta</taxon>
        <taxon>Pterygota</taxon>
        <taxon>Neoptera</taxon>
        <taxon>Endopterygota</taxon>
        <taxon>Diptera</taxon>
        <taxon>Brachycera</taxon>
        <taxon>Muscomorpha</taxon>
        <taxon>Ephydroidea</taxon>
        <taxon>Drosophilidae</taxon>
        <taxon>Drosophila</taxon>
    </lineage>
</organism>